<evidence type="ECO:0000256" key="1">
    <source>
        <dbReference type="SAM" id="Phobius"/>
    </source>
</evidence>
<feature type="chain" id="PRO_5047318997" evidence="2">
    <location>
        <begin position="18"/>
        <end position="136"/>
    </location>
</feature>
<keyword evidence="1" id="KW-0812">Transmembrane</keyword>
<keyword evidence="1" id="KW-0472">Membrane</keyword>
<dbReference type="Proteomes" id="UP001497392">
    <property type="component" value="Unassembled WGS sequence"/>
</dbReference>
<keyword evidence="1" id="KW-1133">Transmembrane helix</keyword>
<keyword evidence="2" id="KW-0732">Signal</keyword>
<organism evidence="3 4">
    <name type="scientific">Coccomyxa viridis</name>
    <dbReference type="NCBI Taxonomy" id="1274662"/>
    <lineage>
        <taxon>Eukaryota</taxon>
        <taxon>Viridiplantae</taxon>
        <taxon>Chlorophyta</taxon>
        <taxon>core chlorophytes</taxon>
        <taxon>Trebouxiophyceae</taxon>
        <taxon>Trebouxiophyceae incertae sedis</taxon>
        <taxon>Coccomyxaceae</taxon>
        <taxon>Coccomyxa</taxon>
    </lineage>
</organism>
<keyword evidence="4" id="KW-1185">Reference proteome</keyword>
<evidence type="ECO:0000313" key="4">
    <source>
        <dbReference type="Proteomes" id="UP001497392"/>
    </source>
</evidence>
<feature type="transmembrane region" description="Helical" evidence="1">
    <location>
        <begin position="86"/>
        <end position="111"/>
    </location>
</feature>
<feature type="transmembrane region" description="Helical" evidence="1">
    <location>
        <begin position="41"/>
        <end position="66"/>
    </location>
</feature>
<reference evidence="3 4" key="1">
    <citation type="submission" date="2024-06" db="EMBL/GenBank/DDBJ databases">
        <authorList>
            <person name="Kraege A."/>
            <person name="Thomma B."/>
        </authorList>
    </citation>
    <scope>NUCLEOTIDE SEQUENCE [LARGE SCALE GENOMIC DNA]</scope>
</reference>
<dbReference type="EMBL" id="CAXHTA020000004">
    <property type="protein sequence ID" value="CAL5220776.1"/>
    <property type="molecule type" value="Genomic_DNA"/>
</dbReference>
<feature type="signal peptide" evidence="2">
    <location>
        <begin position="1"/>
        <end position="17"/>
    </location>
</feature>
<sequence>MQLVLALGMMVNSPITAQLPASLLWPLVPLMANRVLEALCFLLGYITPLFSVVQLPLSVMALGVYIKASSCTPWSKSHATAPPQPFCSAPIVLAATIVLIEVMIFLMVLYITQTFRHERFLQFAQQLAAVDVEQAR</sequence>
<name>A0ABP1FPD6_9CHLO</name>
<evidence type="ECO:0000256" key="2">
    <source>
        <dbReference type="SAM" id="SignalP"/>
    </source>
</evidence>
<comment type="caution">
    <text evidence="3">The sequence shown here is derived from an EMBL/GenBank/DDBJ whole genome shotgun (WGS) entry which is preliminary data.</text>
</comment>
<proteinExistence type="predicted"/>
<evidence type="ECO:0000313" key="3">
    <source>
        <dbReference type="EMBL" id="CAL5220776.1"/>
    </source>
</evidence>
<accession>A0ABP1FPD6</accession>
<protein>
    <submittedName>
        <fullName evidence="3">G2842 protein</fullName>
    </submittedName>
</protein>
<gene>
    <name evidence="3" type="primary">g2842</name>
    <name evidence="3" type="ORF">VP750_LOCUS2435</name>
</gene>